<organism evidence="1 2">
    <name type="scientific">Microthyrium microscopicum</name>
    <dbReference type="NCBI Taxonomy" id="703497"/>
    <lineage>
        <taxon>Eukaryota</taxon>
        <taxon>Fungi</taxon>
        <taxon>Dikarya</taxon>
        <taxon>Ascomycota</taxon>
        <taxon>Pezizomycotina</taxon>
        <taxon>Dothideomycetes</taxon>
        <taxon>Dothideomycetes incertae sedis</taxon>
        <taxon>Microthyriales</taxon>
        <taxon>Microthyriaceae</taxon>
        <taxon>Microthyrium</taxon>
    </lineage>
</organism>
<keyword evidence="2" id="KW-1185">Reference proteome</keyword>
<dbReference type="OrthoDB" id="10331955at2759"/>
<gene>
    <name evidence="1" type="ORF">BT63DRAFT_423328</name>
</gene>
<dbReference type="Proteomes" id="UP000799302">
    <property type="component" value="Unassembled WGS sequence"/>
</dbReference>
<name>A0A6A6UI14_9PEZI</name>
<proteinExistence type="predicted"/>
<accession>A0A6A6UI14</accession>
<reference evidence="1" key="1">
    <citation type="journal article" date="2020" name="Stud. Mycol.">
        <title>101 Dothideomycetes genomes: a test case for predicting lifestyles and emergence of pathogens.</title>
        <authorList>
            <person name="Haridas S."/>
            <person name="Albert R."/>
            <person name="Binder M."/>
            <person name="Bloem J."/>
            <person name="Labutti K."/>
            <person name="Salamov A."/>
            <person name="Andreopoulos B."/>
            <person name="Baker S."/>
            <person name="Barry K."/>
            <person name="Bills G."/>
            <person name="Bluhm B."/>
            <person name="Cannon C."/>
            <person name="Castanera R."/>
            <person name="Culley D."/>
            <person name="Daum C."/>
            <person name="Ezra D."/>
            <person name="Gonzalez J."/>
            <person name="Henrissat B."/>
            <person name="Kuo A."/>
            <person name="Liang C."/>
            <person name="Lipzen A."/>
            <person name="Lutzoni F."/>
            <person name="Magnuson J."/>
            <person name="Mondo S."/>
            <person name="Nolan M."/>
            <person name="Ohm R."/>
            <person name="Pangilinan J."/>
            <person name="Park H.-J."/>
            <person name="Ramirez L."/>
            <person name="Alfaro M."/>
            <person name="Sun H."/>
            <person name="Tritt A."/>
            <person name="Yoshinaga Y."/>
            <person name="Zwiers L.-H."/>
            <person name="Turgeon B."/>
            <person name="Goodwin S."/>
            <person name="Spatafora J."/>
            <person name="Crous P."/>
            <person name="Grigoriev I."/>
        </authorList>
    </citation>
    <scope>NUCLEOTIDE SEQUENCE</scope>
    <source>
        <strain evidence="1">CBS 115976</strain>
    </source>
</reference>
<evidence type="ECO:0000313" key="1">
    <source>
        <dbReference type="EMBL" id="KAF2671073.1"/>
    </source>
</evidence>
<evidence type="ECO:0000313" key="2">
    <source>
        <dbReference type="Proteomes" id="UP000799302"/>
    </source>
</evidence>
<protein>
    <submittedName>
        <fullName evidence="1">Uncharacterized protein</fullName>
    </submittedName>
</protein>
<dbReference type="AlphaFoldDB" id="A0A6A6UI14"/>
<sequence>MSCHCQSQFVHDYHDAPLRYSDQIRQVQTDRGCDIVYRPSQVEKSTPISALLQHSSSSRAQQNVWQTKVYGAQLVNDGRPTQKIQLVTYLAGTTSLDKAVAVWVCKPSSFSDLVQIALLYRSYPLLDQVPHVMSFPEFTGYPWRHRWPIQHRTLDTITTDHIYDQILFQRIIRASFRTQKSPLCAPDYFFYSKESRQRELEEMFQNRGSIKEQGHKWNLSYTTTTPEQHADWWPFFDYVKKNIPTGEFLFEPYVVWDKIWFARTIVETAEFPVREEVLKFVTQLQDLPQRPSSTGIFKSLRNWSRSKSDIKITWSEAEKELIEHAAMEVWTEWRQEAERKLDIQAMLIDLD</sequence>
<dbReference type="EMBL" id="MU004233">
    <property type="protein sequence ID" value="KAF2671073.1"/>
    <property type="molecule type" value="Genomic_DNA"/>
</dbReference>